<organism evidence="2 3">
    <name type="scientific">Pseudoalteromonas denitrificans DSM 6059</name>
    <dbReference type="NCBI Taxonomy" id="1123010"/>
    <lineage>
        <taxon>Bacteria</taxon>
        <taxon>Pseudomonadati</taxon>
        <taxon>Pseudomonadota</taxon>
        <taxon>Gammaproteobacteria</taxon>
        <taxon>Alteromonadales</taxon>
        <taxon>Pseudoalteromonadaceae</taxon>
        <taxon>Pseudoalteromonas</taxon>
    </lineage>
</organism>
<name>A0A1I1I3Y1_9GAMM</name>
<dbReference type="Proteomes" id="UP000198862">
    <property type="component" value="Unassembled WGS sequence"/>
</dbReference>
<dbReference type="AlphaFoldDB" id="A0A1I1I3Y1"/>
<dbReference type="EMBL" id="FOLO01000007">
    <property type="protein sequence ID" value="SFC31017.1"/>
    <property type="molecule type" value="Genomic_DNA"/>
</dbReference>
<dbReference type="OrthoDB" id="8255022at2"/>
<keyword evidence="3" id="KW-1185">Reference proteome</keyword>
<gene>
    <name evidence="2" type="ORF">SAMN02745724_01370</name>
</gene>
<evidence type="ECO:0000313" key="3">
    <source>
        <dbReference type="Proteomes" id="UP000198862"/>
    </source>
</evidence>
<feature type="chain" id="PRO_5011452556" evidence="1">
    <location>
        <begin position="21"/>
        <end position="240"/>
    </location>
</feature>
<dbReference type="Gene3D" id="3.40.190.10">
    <property type="entry name" value="Periplasmic binding protein-like II"/>
    <property type="match status" value="2"/>
</dbReference>
<evidence type="ECO:0000313" key="2">
    <source>
        <dbReference type="EMBL" id="SFC31017.1"/>
    </source>
</evidence>
<dbReference type="RefSeq" id="WP_091982162.1">
    <property type="nucleotide sequence ID" value="NZ_FOLO01000007.1"/>
</dbReference>
<feature type="signal peptide" evidence="1">
    <location>
        <begin position="1"/>
        <end position="20"/>
    </location>
</feature>
<dbReference type="SUPFAM" id="SSF53850">
    <property type="entry name" value="Periplasmic binding protein-like II"/>
    <property type="match status" value="1"/>
</dbReference>
<proteinExistence type="predicted"/>
<protein>
    <submittedName>
        <fullName evidence="2">ABC-type amino acid transport substrate-binding protein</fullName>
    </submittedName>
</protein>
<sequence>MKRIVFILTASLFFTHASFAETVLKFTQIKDTPDQVVGAEILKEAYKKIGISIEILIMPGKRALKESSEGRADGEVHRIFEIGENYPTLLRVPTPINYIEPSVFSKKHHFKVTSCSALKDFDIAIVRGIKHAELCVEGMKNVIVFPYITEMLKLLDADKFDLAITAKLNGLLLKKEMNMKSIYPLSPPLSRMFVYHYLHEKNKGLVSKIDDVIIKMKETGELEIIREKAIKALLEKVKSN</sequence>
<evidence type="ECO:0000256" key="1">
    <source>
        <dbReference type="SAM" id="SignalP"/>
    </source>
</evidence>
<dbReference type="STRING" id="1123010.SAMN02745724_01370"/>
<keyword evidence="1" id="KW-0732">Signal</keyword>
<accession>A0A1I1I3Y1</accession>
<reference evidence="2 3" key="1">
    <citation type="submission" date="2016-10" db="EMBL/GenBank/DDBJ databases">
        <authorList>
            <person name="de Groot N.N."/>
        </authorList>
    </citation>
    <scope>NUCLEOTIDE SEQUENCE [LARGE SCALE GENOMIC DNA]</scope>
    <source>
        <strain evidence="2 3">DSM 6059</strain>
    </source>
</reference>